<evidence type="ECO:0000259" key="4">
    <source>
        <dbReference type="SMART" id="SM00822"/>
    </source>
</evidence>
<dbReference type="PANTHER" id="PTHR24321">
    <property type="entry name" value="DEHYDROGENASES, SHORT CHAIN"/>
    <property type="match status" value="1"/>
</dbReference>
<evidence type="ECO:0000313" key="6">
    <source>
        <dbReference type="Proteomes" id="UP000199118"/>
    </source>
</evidence>
<dbReference type="EMBL" id="FNMZ01000004">
    <property type="protein sequence ID" value="SDX29033.1"/>
    <property type="molecule type" value="Genomic_DNA"/>
</dbReference>
<proteinExistence type="inferred from homology"/>
<gene>
    <name evidence="5" type="ORF">SAMN05444336_104189</name>
</gene>
<reference evidence="5 6" key="1">
    <citation type="submission" date="2016-10" db="EMBL/GenBank/DDBJ databases">
        <authorList>
            <person name="de Groot N.N."/>
        </authorList>
    </citation>
    <scope>NUCLEOTIDE SEQUENCE [LARGE SCALE GENOMIC DNA]</scope>
    <source>
        <strain evidence="5 6">DSM 17890</strain>
    </source>
</reference>
<accession>A0A1H3AHD1</accession>
<dbReference type="RefSeq" id="WP_092682452.1">
    <property type="nucleotide sequence ID" value="NZ_FNMZ01000004.1"/>
</dbReference>
<dbReference type="PANTHER" id="PTHR24321:SF8">
    <property type="entry name" value="ESTRADIOL 17-BETA-DEHYDROGENASE 8-RELATED"/>
    <property type="match status" value="1"/>
</dbReference>
<dbReference type="OrthoDB" id="9779623at2"/>
<dbReference type="AlphaFoldDB" id="A0A1H3AHD1"/>
<dbReference type="NCBIfam" id="NF005559">
    <property type="entry name" value="PRK07231.1"/>
    <property type="match status" value="1"/>
</dbReference>
<dbReference type="STRING" id="356660.SAMN05444336_104189"/>
<evidence type="ECO:0000256" key="3">
    <source>
        <dbReference type="ARBA" id="ARBA00023027"/>
    </source>
</evidence>
<evidence type="ECO:0000256" key="2">
    <source>
        <dbReference type="ARBA" id="ARBA00023002"/>
    </source>
</evidence>
<sequence>MGRHDGKGILLTGAAGGIGRETALRLADEGARLWLLDRDAEPLEALAAEIGQQGCFMACDVSDPASVAAAHEAGRGRLGRIDGAVLNAGIEGPIKRIGEFSIEEFDKVIAVNLRGVMLGLMDLMPRMKAQGGGAIVLLASVAGLRGAAGLSPYVASKHAVIGLTRSAAQEGAADGVRVVAVAPGPIDTRMMASLDDGRAPGQAASVRAQVESRIPMGRYGEAAEVARLIAWLTSDEASYITGSVHQIDGGMLA</sequence>
<dbReference type="PROSITE" id="PS00061">
    <property type="entry name" value="ADH_SHORT"/>
    <property type="match status" value="1"/>
</dbReference>
<comment type="similarity">
    <text evidence="1">Belongs to the short-chain dehydrogenases/reductases (SDR) family.</text>
</comment>
<keyword evidence="6" id="KW-1185">Reference proteome</keyword>
<dbReference type="Gene3D" id="3.40.50.720">
    <property type="entry name" value="NAD(P)-binding Rossmann-like Domain"/>
    <property type="match status" value="1"/>
</dbReference>
<dbReference type="InterPro" id="IPR036291">
    <property type="entry name" value="NAD(P)-bd_dom_sf"/>
</dbReference>
<protein>
    <submittedName>
        <fullName evidence="5">NAD(P)-dependent dehydrogenase, short-chain alcohol dehydrogenase family</fullName>
    </submittedName>
</protein>
<feature type="domain" description="Ketoreductase" evidence="4">
    <location>
        <begin position="7"/>
        <end position="188"/>
    </location>
</feature>
<keyword evidence="3" id="KW-0520">NAD</keyword>
<dbReference type="SMART" id="SM00822">
    <property type="entry name" value="PKS_KR"/>
    <property type="match status" value="1"/>
</dbReference>
<dbReference type="InterPro" id="IPR020904">
    <property type="entry name" value="Sc_DH/Rdtase_CS"/>
</dbReference>
<dbReference type="PRINTS" id="PR00081">
    <property type="entry name" value="GDHRDH"/>
</dbReference>
<dbReference type="InterPro" id="IPR057326">
    <property type="entry name" value="KR_dom"/>
</dbReference>
<evidence type="ECO:0000313" key="5">
    <source>
        <dbReference type="EMBL" id="SDX29033.1"/>
    </source>
</evidence>
<keyword evidence="2" id="KW-0560">Oxidoreductase</keyword>
<name>A0A1H3AHD1_9RHOB</name>
<dbReference type="InterPro" id="IPR002347">
    <property type="entry name" value="SDR_fam"/>
</dbReference>
<evidence type="ECO:0000256" key="1">
    <source>
        <dbReference type="ARBA" id="ARBA00006484"/>
    </source>
</evidence>
<dbReference type="Pfam" id="PF13561">
    <property type="entry name" value="adh_short_C2"/>
    <property type="match status" value="1"/>
</dbReference>
<dbReference type="GO" id="GO:0016491">
    <property type="term" value="F:oxidoreductase activity"/>
    <property type="evidence" value="ECO:0007669"/>
    <property type="project" value="UniProtKB-KW"/>
</dbReference>
<dbReference type="Proteomes" id="UP000199118">
    <property type="component" value="Unassembled WGS sequence"/>
</dbReference>
<dbReference type="FunFam" id="3.40.50.720:FF:000084">
    <property type="entry name" value="Short-chain dehydrogenase reductase"/>
    <property type="match status" value="1"/>
</dbReference>
<dbReference type="PRINTS" id="PR00080">
    <property type="entry name" value="SDRFAMILY"/>
</dbReference>
<organism evidence="5 6">
    <name type="scientific">Albimonas donghaensis</name>
    <dbReference type="NCBI Taxonomy" id="356660"/>
    <lineage>
        <taxon>Bacteria</taxon>
        <taxon>Pseudomonadati</taxon>
        <taxon>Pseudomonadota</taxon>
        <taxon>Alphaproteobacteria</taxon>
        <taxon>Rhodobacterales</taxon>
        <taxon>Paracoccaceae</taxon>
        <taxon>Albimonas</taxon>
    </lineage>
</organism>
<dbReference type="SUPFAM" id="SSF51735">
    <property type="entry name" value="NAD(P)-binding Rossmann-fold domains"/>
    <property type="match status" value="1"/>
</dbReference>
<dbReference type="CDD" id="cd05233">
    <property type="entry name" value="SDR_c"/>
    <property type="match status" value="1"/>
</dbReference>